<dbReference type="Gene3D" id="3.40.630.30">
    <property type="match status" value="1"/>
</dbReference>
<proteinExistence type="predicted"/>
<dbReference type="AlphaFoldDB" id="A0A1R1PFT7"/>
<dbReference type="SUPFAM" id="SSF55729">
    <property type="entry name" value="Acyl-CoA N-acyltransferases (Nat)"/>
    <property type="match status" value="1"/>
</dbReference>
<dbReference type="Proteomes" id="UP000188320">
    <property type="component" value="Unassembled WGS sequence"/>
</dbReference>
<accession>A0A1R1PFT7</accession>
<reference evidence="3" key="1">
    <citation type="submission" date="2017-01" db="EMBL/GenBank/DDBJ databases">
        <authorList>
            <person name="Wang Y."/>
            <person name="White M."/>
            <person name="Kvist S."/>
            <person name="Moncalvo J.-M."/>
        </authorList>
    </citation>
    <scope>NUCLEOTIDE SEQUENCE [LARGE SCALE GENOMIC DNA]</scope>
    <source>
        <strain evidence="3">COL-18-3</strain>
    </source>
</reference>
<dbReference type="Pfam" id="PF13302">
    <property type="entry name" value="Acetyltransf_3"/>
    <property type="match status" value="1"/>
</dbReference>
<keyword evidence="3" id="KW-1185">Reference proteome</keyword>
<gene>
    <name evidence="2" type="ORF">AX774_g6801</name>
</gene>
<dbReference type="EMBL" id="LSSK01001419">
    <property type="protein sequence ID" value="OMH79778.1"/>
    <property type="molecule type" value="Genomic_DNA"/>
</dbReference>
<organism evidence="2 3">
    <name type="scientific">Zancudomyces culisetae</name>
    <name type="common">Gut fungus</name>
    <name type="synonym">Smittium culisetae</name>
    <dbReference type="NCBI Taxonomy" id="1213189"/>
    <lineage>
        <taxon>Eukaryota</taxon>
        <taxon>Fungi</taxon>
        <taxon>Fungi incertae sedis</taxon>
        <taxon>Zoopagomycota</taxon>
        <taxon>Kickxellomycotina</taxon>
        <taxon>Harpellomycetes</taxon>
        <taxon>Harpellales</taxon>
        <taxon>Legeriomycetaceae</taxon>
        <taxon>Zancudomyces</taxon>
    </lineage>
</organism>
<dbReference type="InterPro" id="IPR016181">
    <property type="entry name" value="Acyl_CoA_acyltransferase"/>
</dbReference>
<evidence type="ECO:0000313" key="2">
    <source>
        <dbReference type="EMBL" id="OMH79778.1"/>
    </source>
</evidence>
<name>A0A1R1PFT7_ZANCU</name>
<dbReference type="InterPro" id="IPR000182">
    <property type="entry name" value="GNAT_dom"/>
</dbReference>
<sequence>MQRLLNCPETMKYLMFMAKAREGWSLEDVAERRKNREKLNALGEDLSFAIAITVNNLGNLANKFNKEEILKAGTNGIDEDFVIVGNCGLKEIDLKSSNAEVGIGLDYRLWKGGYGSEAIYYCLQTSFDFLKLHKVVFITTEDKVPMRKWLEKVAKVSIENVFSKVLVSENHYVDSYEYAIYETQWNSYLKKELIQWLHLE</sequence>
<evidence type="ECO:0000313" key="3">
    <source>
        <dbReference type="Proteomes" id="UP000188320"/>
    </source>
</evidence>
<feature type="domain" description="N-acetyltransferase" evidence="1">
    <location>
        <begin position="6"/>
        <end position="153"/>
    </location>
</feature>
<dbReference type="GO" id="GO:0016747">
    <property type="term" value="F:acyltransferase activity, transferring groups other than amino-acyl groups"/>
    <property type="evidence" value="ECO:0007669"/>
    <property type="project" value="InterPro"/>
</dbReference>
<protein>
    <recommendedName>
        <fullName evidence="1">N-acetyltransferase domain-containing protein</fullName>
    </recommendedName>
</protein>
<evidence type="ECO:0000259" key="1">
    <source>
        <dbReference type="Pfam" id="PF13302"/>
    </source>
</evidence>
<dbReference type="OrthoDB" id="64477at2759"/>
<comment type="caution">
    <text evidence="2">The sequence shown here is derived from an EMBL/GenBank/DDBJ whole genome shotgun (WGS) entry which is preliminary data.</text>
</comment>